<dbReference type="Gene3D" id="1.10.10.10">
    <property type="entry name" value="Winged helix-like DNA-binding domain superfamily/Winged helix DNA-binding domain"/>
    <property type="match status" value="1"/>
</dbReference>
<evidence type="ECO:0000313" key="2">
    <source>
        <dbReference type="EMBL" id="GAT02061.1"/>
    </source>
</evidence>
<dbReference type="Pfam" id="PF12728">
    <property type="entry name" value="HTH_17"/>
    <property type="match status" value="1"/>
</dbReference>
<dbReference type="InterPro" id="IPR036388">
    <property type="entry name" value="WH-like_DNA-bd_sf"/>
</dbReference>
<dbReference type="RefSeq" id="WP_242413736.1">
    <property type="nucleotide sequence ID" value="NZ_BCSZ01000021.1"/>
</dbReference>
<protein>
    <submittedName>
        <fullName evidence="2">DNA binding domain protein, excisionase family</fullName>
    </submittedName>
</protein>
<dbReference type="Proteomes" id="UP000069705">
    <property type="component" value="Unassembled WGS sequence"/>
</dbReference>
<feature type="domain" description="Helix-turn-helix" evidence="1">
    <location>
        <begin position="100"/>
        <end position="135"/>
    </location>
</feature>
<dbReference type="EMBL" id="BCSZ01000021">
    <property type="protein sequence ID" value="GAT02061.1"/>
    <property type="molecule type" value="Genomic_DNA"/>
</dbReference>
<sequence length="152" mass="16779">MTKSANTLNGSGSSKRSQRINAVHAYLAVREIKWTPSRVVNFVQKFERHGGGQTLDEFLDAHNPDNFKPYAHPDPTGEDAVWNIRNHQPKGATVMSKSASVKDVAADLGISEGTVRRWLAQGRISGVRIGPKLIRLDLDQVKHELYGTAYSA</sequence>
<reference evidence="3" key="2">
    <citation type="submission" date="2016-02" db="EMBL/GenBank/DDBJ databases">
        <title>Draft genome sequence of five rapidly growing Mycobacterium species.</title>
        <authorList>
            <person name="Katahira K."/>
            <person name="Gotou Y."/>
            <person name="Iida K."/>
            <person name="Ogura Y."/>
            <person name="Hayashi T."/>
        </authorList>
    </citation>
    <scope>NUCLEOTIDE SEQUENCE [LARGE SCALE GENOMIC DNA]</scope>
    <source>
        <strain evidence="3">JCM6368</strain>
    </source>
</reference>
<evidence type="ECO:0000259" key="1">
    <source>
        <dbReference type="Pfam" id="PF12728"/>
    </source>
</evidence>
<reference evidence="2 3" key="1">
    <citation type="journal article" date="2016" name="Genome Announc.">
        <title>Draft Genome Sequences of Five Rapidly Growing Mycobacterium Species, M. thermoresistibile, M. fortuitum subsp. acetamidolyticum, M. canariasense, M. brisbanense, and M. novocastrense.</title>
        <authorList>
            <person name="Katahira K."/>
            <person name="Ogura Y."/>
            <person name="Gotoh Y."/>
            <person name="Hayashi T."/>
        </authorList>
    </citation>
    <scope>NUCLEOTIDE SEQUENCE [LARGE SCALE GENOMIC DNA]</scope>
    <source>
        <strain evidence="2 3">JCM6368</strain>
    </source>
</reference>
<dbReference type="InterPro" id="IPR041657">
    <property type="entry name" value="HTH_17"/>
</dbReference>
<dbReference type="GO" id="GO:0003677">
    <property type="term" value="F:DNA binding"/>
    <property type="evidence" value="ECO:0007669"/>
    <property type="project" value="InterPro"/>
</dbReference>
<dbReference type="NCBIfam" id="TIGR01764">
    <property type="entry name" value="excise"/>
    <property type="match status" value="1"/>
</dbReference>
<gene>
    <name evidence="2" type="ORF">RMCFA_2173</name>
</gene>
<comment type="caution">
    <text evidence="2">The sequence shown here is derived from an EMBL/GenBank/DDBJ whole genome shotgun (WGS) entry which is preliminary data.</text>
</comment>
<accession>A0A124E455</accession>
<organism evidence="2 3">
    <name type="scientific">Mycolicibacterium fortuitum subsp. acetamidolyticum</name>
    <dbReference type="NCBI Taxonomy" id="144550"/>
    <lineage>
        <taxon>Bacteria</taxon>
        <taxon>Bacillati</taxon>
        <taxon>Actinomycetota</taxon>
        <taxon>Actinomycetes</taxon>
        <taxon>Mycobacteriales</taxon>
        <taxon>Mycobacteriaceae</taxon>
        <taxon>Mycolicibacterium</taxon>
    </lineage>
</organism>
<proteinExistence type="predicted"/>
<dbReference type="AlphaFoldDB" id="A0A124E455"/>
<dbReference type="InterPro" id="IPR010093">
    <property type="entry name" value="SinI_DNA-bd"/>
</dbReference>
<evidence type="ECO:0000313" key="3">
    <source>
        <dbReference type="Proteomes" id="UP000069705"/>
    </source>
</evidence>
<name>A0A124E455_MYCFO</name>